<dbReference type="InterPro" id="IPR011322">
    <property type="entry name" value="N-reg_PII-like_a/b"/>
</dbReference>
<dbReference type="Gene3D" id="3.30.70.790">
    <property type="entry name" value="UreE, C-terminal domain"/>
    <property type="match status" value="1"/>
</dbReference>
<dbReference type="Pfam" id="PF09413">
    <property type="entry name" value="DUF2007"/>
    <property type="match status" value="1"/>
</dbReference>
<proteinExistence type="predicted"/>
<dbReference type="InterPro" id="IPR018551">
    <property type="entry name" value="DUF2007"/>
</dbReference>
<comment type="caution">
    <text evidence="2">The sequence shown here is derived from an EMBL/GenBank/DDBJ whole genome shotgun (WGS) entry which is preliminary data.</text>
</comment>
<accession>A0A1S2VBC2</accession>
<feature type="domain" description="DUF2007" evidence="1">
    <location>
        <begin position="12"/>
        <end position="76"/>
    </location>
</feature>
<dbReference type="RefSeq" id="WP_071506358.1">
    <property type="nucleotide sequence ID" value="NZ_MORL01000030.1"/>
</dbReference>
<evidence type="ECO:0000313" key="3">
    <source>
        <dbReference type="Proteomes" id="UP000181790"/>
    </source>
</evidence>
<dbReference type="AlphaFoldDB" id="A0A1S2VBC2"/>
<keyword evidence="3" id="KW-1185">Reference proteome</keyword>
<sequence length="86" mass="9404">METPNNIEFVQVYAGSIMQAEVVKSLLENEEINAFLKDGFLGTLAPWWASPGGMGAVKVIVSKTDVDKAKAIIEAYQQNEPEDTES</sequence>
<reference evidence="2 3" key="1">
    <citation type="submission" date="2016-10" db="EMBL/GenBank/DDBJ databases">
        <title>Arsenicibacter rosenii gen. nov., sp. nov., an efficient arsenic-methylating bacterium isolated from an arsenic-contaminated paddy soil.</title>
        <authorList>
            <person name="Huang K."/>
        </authorList>
    </citation>
    <scope>NUCLEOTIDE SEQUENCE [LARGE SCALE GENOMIC DNA]</scope>
    <source>
        <strain evidence="2 3">SM-1</strain>
    </source>
</reference>
<gene>
    <name evidence="2" type="ORF">BLX24_27020</name>
</gene>
<dbReference type="Proteomes" id="UP000181790">
    <property type="component" value="Unassembled WGS sequence"/>
</dbReference>
<dbReference type="OrthoDB" id="797774at2"/>
<name>A0A1S2VBC2_9BACT</name>
<dbReference type="SUPFAM" id="SSF54913">
    <property type="entry name" value="GlnB-like"/>
    <property type="match status" value="1"/>
</dbReference>
<protein>
    <recommendedName>
        <fullName evidence="1">DUF2007 domain-containing protein</fullName>
    </recommendedName>
</protein>
<evidence type="ECO:0000259" key="1">
    <source>
        <dbReference type="Pfam" id="PF09413"/>
    </source>
</evidence>
<dbReference type="EMBL" id="MORL01000030">
    <property type="protein sequence ID" value="OIN56003.1"/>
    <property type="molecule type" value="Genomic_DNA"/>
</dbReference>
<evidence type="ECO:0000313" key="2">
    <source>
        <dbReference type="EMBL" id="OIN56003.1"/>
    </source>
</evidence>
<organism evidence="2 3">
    <name type="scientific">Arsenicibacter rosenii</name>
    <dbReference type="NCBI Taxonomy" id="1750698"/>
    <lineage>
        <taxon>Bacteria</taxon>
        <taxon>Pseudomonadati</taxon>
        <taxon>Bacteroidota</taxon>
        <taxon>Cytophagia</taxon>
        <taxon>Cytophagales</taxon>
        <taxon>Spirosomataceae</taxon>
        <taxon>Arsenicibacter</taxon>
    </lineage>
</organism>